<gene>
    <name evidence="1" type="ORF">CWE12_07260</name>
</gene>
<protein>
    <submittedName>
        <fullName evidence="1">3-methyladenine DNA glycosylase</fullName>
    </submittedName>
</protein>
<dbReference type="SUPFAM" id="SSF48150">
    <property type="entry name" value="DNA-glycosylase"/>
    <property type="match status" value="1"/>
</dbReference>
<organism evidence="1 2">
    <name type="scientific">Aliidiomarina sedimenti</name>
    <dbReference type="NCBI Taxonomy" id="1933879"/>
    <lineage>
        <taxon>Bacteria</taxon>
        <taxon>Pseudomonadati</taxon>
        <taxon>Pseudomonadota</taxon>
        <taxon>Gammaproteobacteria</taxon>
        <taxon>Alteromonadales</taxon>
        <taxon>Idiomarinaceae</taxon>
        <taxon>Aliidiomarina</taxon>
    </lineage>
</organism>
<dbReference type="EMBL" id="PIPN01000003">
    <property type="protein sequence ID" value="RUO29763.1"/>
    <property type="molecule type" value="Genomic_DNA"/>
</dbReference>
<name>A0ABY0BYP5_9GAMM</name>
<proteinExistence type="predicted"/>
<accession>A0ABY0BYP5</accession>
<reference evidence="1 2" key="1">
    <citation type="journal article" date="2018" name="Front. Microbiol.">
        <title>Genome-Based Analysis Reveals the Taxonomy and Diversity of the Family Idiomarinaceae.</title>
        <authorList>
            <person name="Liu Y."/>
            <person name="Lai Q."/>
            <person name="Shao Z."/>
        </authorList>
    </citation>
    <scope>NUCLEOTIDE SEQUENCE [LARGE SCALE GENOMIC DNA]</scope>
    <source>
        <strain evidence="1 2">GBSy1</strain>
    </source>
</reference>
<dbReference type="PANTHER" id="PTHR30037:SF3">
    <property type="entry name" value="BLR0857 PROTEIN"/>
    <property type="match status" value="1"/>
</dbReference>
<dbReference type="Proteomes" id="UP000287410">
    <property type="component" value="Unassembled WGS sequence"/>
</dbReference>
<sequence>MKFDHFYQLAIERKGSKAAVRERLPHVATARELTEFGDDRYLAALTKCVFRAGFVWRIIENKWPGFEQAFSGFVPAYWQQVPPERLETLARDERIVRNMQKIATVPRNAFMIMEAAETHGSFGNFLAQWPSSDQAGLLLWLKKNGSRLGGASAQYFLRMVGYDGFVLSADVVTALQNHNLMDATPGTQKGLKQAQQVFNQWHQETKLPYAHLSKILSMTLDAR</sequence>
<dbReference type="RefSeq" id="WP_126789035.1">
    <property type="nucleotide sequence ID" value="NZ_PIPN01000003.1"/>
</dbReference>
<comment type="caution">
    <text evidence="1">The sequence shown here is derived from an EMBL/GenBank/DDBJ whole genome shotgun (WGS) entry which is preliminary data.</text>
</comment>
<dbReference type="Gene3D" id="1.10.340.30">
    <property type="entry name" value="Hypothetical protein, domain 2"/>
    <property type="match status" value="1"/>
</dbReference>
<dbReference type="Pfam" id="PF03352">
    <property type="entry name" value="Adenine_glyco"/>
    <property type="match status" value="1"/>
</dbReference>
<keyword evidence="2" id="KW-1185">Reference proteome</keyword>
<dbReference type="PANTHER" id="PTHR30037">
    <property type="entry name" value="DNA-3-METHYLADENINE GLYCOSYLASE 1"/>
    <property type="match status" value="1"/>
</dbReference>
<dbReference type="InterPro" id="IPR052891">
    <property type="entry name" value="DNA-3mA_glycosylase"/>
</dbReference>
<evidence type="ECO:0000313" key="2">
    <source>
        <dbReference type="Proteomes" id="UP000287410"/>
    </source>
</evidence>
<dbReference type="InterPro" id="IPR005019">
    <property type="entry name" value="Adenine_glyco"/>
</dbReference>
<dbReference type="InterPro" id="IPR011257">
    <property type="entry name" value="DNA_glycosylase"/>
</dbReference>
<evidence type="ECO:0000313" key="1">
    <source>
        <dbReference type="EMBL" id="RUO29763.1"/>
    </source>
</evidence>